<protein>
    <submittedName>
        <fullName evidence="1">Uncharacterized protein</fullName>
    </submittedName>
</protein>
<accession>B0MXF0</accession>
<reference evidence="1" key="1">
    <citation type="submission" date="2007-10" db="EMBL/GenBank/DDBJ databases">
        <authorList>
            <person name="Fulton L."/>
            <person name="Clifton S."/>
            <person name="Fulton B."/>
            <person name="Xu J."/>
            <person name="Minx P."/>
            <person name="Pepin K.H."/>
            <person name="Johnson M."/>
            <person name="Thiruvilangam P."/>
            <person name="Bhonagiri V."/>
            <person name="Nash W.E."/>
            <person name="Mardis E.R."/>
            <person name="Wilson R.K."/>
        </authorList>
    </citation>
    <scope>NUCLEOTIDE SEQUENCE [LARGE SCALE GENOMIC DNA]</scope>
    <source>
        <strain evidence="1">DSM 17216</strain>
    </source>
</reference>
<evidence type="ECO:0000313" key="1">
    <source>
        <dbReference type="EMBL" id="EDS02299.1"/>
    </source>
</evidence>
<comment type="caution">
    <text evidence="1">The sequence shown here is derived from an EMBL/GenBank/DDBJ whole genome shotgun (WGS) entry which is preliminary data.</text>
</comment>
<dbReference type="HOGENOM" id="CLU_332254_0_0_10"/>
<name>B0MXF0_9BACT</name>
<dbReference type="Proteomes" id="UP000005819">
    <property type="component" value="Unassembled WGS sequence"/>
</dbReference>
<dbReference type="AlphaFoldDB" id="B0MXF0"/>
<reference evidence="1" key="2">
    <citation type="submission" date="2013-09" db="EMBL/GenBank/DDBJ databases">
        <title>Draft genome sequence of Alistipes putredinis (DSM 17216).</title>
        <authorList>
            <person name="Sudarsanam P."/>
            <person name="Ley R."/>
            <person name="Guruge J."/>
            <person name="Turnbaugh P.J."/>
            <person name="Mahowald M."/>
            <person name="Liep D."/>
            <person name="Gordon J."/>
        </authorList>
    </citation>
    <scope>NUCLEOTIDE SEQUENCE</scope>
    <source>
        <strain evidence="1">DSM 17216</strain>
    </source>
</reference>
<sequence length="689" mass="76380">MVGRCRTGFFFEVHAMKKTIFEHFGFWLRGVVCGALLLSAAVACSDDNDDPGAAAPEITLESVSTGQTEFSFRLRTNVDGAYGYQVVKRTQNDGIEKPDAASLFDEHTGTVNKETTVAVTGLETGCSYVLYAAVKAETLYSEVAELAFTTGVNSNEIIEVSDIGSDRFTFSIRCEGPYFFAAIPTATLNTYTIEEYLTEAGCIGRGEAEYDWVDGGEFSAENGTFSMKVIAGVPYVILMAPCDASYNITGEPQRLDFETLPRQGSGAEVEVELTEIASTSVKVGTSPGEGVAEYYVYVRDKEWYTNIIENNGGEAMAIHMIKYATDAGLGRKYEAVASEVWEGLKPSKEYYCGVVSVDFSGGENLQLVPFTTEESSGRVPLLEVEARKSDTNPSETLNLRIRSDIAYLGRYAVLAAAEVKNYEAQGKGDKEIISDVGTDLNIQEMEQVNTAEGYDIEVEFLYPGMEYVCIVAVRSLEDVEVYKRVTVRMDDWPSEARVESELFDVLPGTWTISYSYLDYNDMPQEIKDVEVKIEAGVDDKTCKEYRARNMLVLTGYPFQGGEPLYYSPADLMRESSWYSAAPELAYRDYGAKIFFHIGEGDEVTVPSSKSVYLYNWGDWPLLFVGMDYDKYQLAPASFPVEVSSDRRTLTIKQYVSGAEFEYGVYRPSVVMDGVKLNVAVSDIVLRKVD</sequence>
<evidence type="ECO:0000313" key="2">
    <source>
        <dbReference type="Proteomes" id="UP000005819"/>
    </source>
</evidence>
<proteinExistence type="predicted"/>
<organism evidence="1 2">
    <name type="scientific">Alistipes putredinis DSM 17216</name>
    <dbReference type="NCBI Taxonomy" id="445970"/>
    <lineage>
        <taxon>Bacteria</taxon>
        <taxon>Pseudomonadati</taxon>
        <taxon>Bacteroidota</taxon>
        <taxon>Bacteroidia</taxon>
        <taxon>Bacteroidales</taxon>
        <taxon>Rikenellaceae</taxon>
        <taxon>Alistipes</taxon>
    </lineage>
</organism>
<gene>
    <name evidence="1" type="ORF">ALIPUT_01821</name>
</gene>
<dbReference type="EMBL" id="ABFK02000020">
    <property type="protein sequence ID" value="EDS02299.1"/>
    <property type="molecule type" value="Genomic_DNA"/>
</dbReference>
<keyword evidence="2" id="KW-1185">Reference proteome</keyword>